<evidence type="ECO:0000259" key="11">
    <source>
        <dbReference type="PROSITE" id="PS50853"/>
    </source>
</evidence>
<dbReference type="CDD" id="cd06257">
    <property type="entry name" value="DnaJ"/>
    <property type="match status" value="1"/>
</dbReference>
<dbReference type="SUPFAM" id="SSF48726">
    <property type="entry name" value="Immunoglobulin"/>
    <property type="match status" value="8"/>
</dbReference>
<dbReference type="SMART" id="SM00408">
    <property type="entry name" value="IGc2"/>
    <property type="match status" value="5"/>
</dbReference>
<dbReference type="InterPro" id="IPR003599">
    <property type="entry name" value="Ig_sub"/>
</dbReference>
<dbReference type="Pfam" id="PF07679">
    <property type="entry name" value="I-set"/>
    <property type="match status" value="1"/>
</dbReference>
<feature type="domain" description="Fibronectin type-III" evidence="11">
    <location>
        <begin position="971"/>
        <end position="1062"/>
    </location>
</feature>
<keyword evidence="6" id="KW-0393">Immunoglobulin domain</keyword>
<feature type="domain" description="Ig-like" evidence="10">
    <location>
        <begin position="16"/>
        <end position="118"/>
    </location>
</feature>
<feature type="domain" description="Ig-like" evidence="10">
    <location>
        <begin position="126"/>
        <end position="230"/>
    </location>
</feature>
<keyword evidence="4" id="KW-1015">Disulfide bond</keyword>
<keyword evidence="7" id="KW-1133">Transmembrane helix</keyword>
<comment type="subcellular location">
    <subcellularLocation>
        <location evidence="1">Membrane</location>
        <topology evidence="1">Single-pass type I membrane protein</topology>
    </subcellularLocation>
</comment>
<evidence type="ECO:0000313" key="13">
    <source>
        <dbReference type="Proteomes" id="UP000663852"/>
    </source>
</evidence>
<keyword evidence="5" id="KW-0325">Glycoprotein</keyword>
<evidence type="ECO:0000259" key="10">
    <source>
        <dbReference type="PROSITE" id="PS50835"/>
    </source>
</evidence>
<reference evidence="12" key="1">
    <citation type="submission" date="2021-02" db="EMBL/GenBank/DDBJ databases">
        <authorList>
            <person name="Nowell W R."/>
        </authorList>
    </citation>
    <scope>NUCLEOTIDE SEQUENCE</scope>
</reference>
<evidence type="ECO:0000259" key="9">
    <source>
        <dbReference type="PROSITE" id="PS50076"/>
    </source>
</evidence>
<feature type="domain" description="Ig-like" evidence="10">
    <location>
        <begin position="345"/>
        <end position="452"/>
    </location>
</feature>
<feature type="domain" description="Ig-like" evidence="10">
    <location>
        <begin position="237"/>
        <end position="338"/>
    </location>
</feature>
<feature type="chain" id="PRO_5032857003" evidence="8">
    <location>
        <begin position="22"/>
        <end position="1608"/>
    </location>
</feature>
<dbReference type="Gene3D" id="2.60.40.10">
    <property type="entry name" value="Immunoglobulins"/>
    <property type="match status" value="10"/>
</dbReference>
<feature type="domain" description="Ig-like" evidence="10">
    <location>
        <begin position="665"/>
        <end position="752"/>
    </location>
</feature>
<dbReference type="PROSITE" id="PS50853">
    <property type="entry name" value="FN3"/>
    <property type="match status" value="1"/>
</dbReference>
<keyword evidence="8" id="KW-0732">Signal</keyword>
<dbReference type="Gene3D" id="1.10.287.110">
    <property type="entry name" value="DnaJ domain"/>
    <property type="match status" value="1"/>
</dbReference>
<evidence type="ECO:0000256" key="7">
    <source>
        <dbReference type="SAM" id="Phobius"/>
    </source>
</evidence>
<dbReference type="InterPro" id="IPR013098">
    <property type="entry name" value="Ig_I-set"/>
</dbReference>
<dbReference type="Pfam" id="PF13927">
    <property type="entry name" value="Ig_3"/>
    <property type="match status" value="2"/>
</dbReference>
<dbReference type="GO" id="GO:0050839">
    <property type="term" value="F:cell adhesion molecule binding"/>
    <property type="evidence" value="ECO:0007669"/>
    <property type="project" value="TreeGrafter"/>
</dbReference>
<dbReference type="PANTHER" id="PTHR11640:SF31">
    <property type="entry name" value="IRREGULAR CHIASM C-ROUGHEST PROTEIN-RELATED"/>
    <property type="match status" value="1"/>
</dbReference>
<dbReference type="SUPFAM" id="SSF46565">
    <property type="entry name" value="Chaperone J-domain"/>
    <property type="match status" value="1"/>
</dbReference>
<sequence>MALSLLLQLFIFSSIPYLSCSQGQFYEVKPHDIAALIGSNITIPCVIAPPHGDVQWTKDGLALGYDRQLPAFPSWSITGNENRGEFNFFIESLKLEDEGVFACEVSPYNDMPALKQVAHVRALVRPERVQINERPPSNKTTVVTMRYDESIHQVNCRVDGARPAAQIKWFNEGGQEFNATTRTFTQGRLFSTVSTLSLTPSLALHKTRYTCEVRHETLTNDANKLQTSFNVEITSPPSLPVIRGYPSTFRLINGSRLTLSCQTRGGHPLGRLSWHRIESGNDTSILIDNSFVVLPQQNVTENNITMLVTPIDNGATLSCHVVNAYLYSLGQRLQTNITLQVAFGPSSVQIRGNTPNTSLSVTTLVDGTTRQFICRTSSSNPPPIVVWKLDGQIVTGDVDPLEERGDYGGMTIQLVKTIGLDKPLRDYHTKILSCEARNSETGHQVIDSTRLNIIYDATSIEMHGVTKDKVIKAGDKVAAECILTGGNPLGRITWLKGDEILRSEYVSETSGKYVLSRVEFLAAPSDNNLSLVCKGQVENFPERIASFSLNVAYLPSEMKIIDSSILSNLTVGNDSLGEFECRTSASNPQATLTILRQSNDGTKYSDIQYKTASTYVDGINSVKFMLPPIDLSLHGNLLTCEATIDADTTPLTKQVTYVLNVNHKPHFHDFDAFADVEENQPFNVTLEASAYPMPITYTWFHPSGRQLFADQSRIFINQGRLSLTSVQKSDLGVYRCVATNTYGSAEANFTLNVLYGPVITRTKGYSVSEAAASGSSVTLTCTVDANPIELNNIRWFKDNEELFSSQNAPQWEKRVEGQEASILAKSIRRSDAGQYACEISNAHGNSRATMPLAVQYAPEIDRTDPSRSKAAADSDRLLTAELHCYVSAVPRPTVTWLKDNQPVPFSSKYRSVLNERTTGSTAFSPNLLFDAILYIANVTKSDYGVYKCKVENSVNTDTADVTLSGLTAPDVPSQVRVANASHSSLLISWLPGFDGGSRQTFQIRYRVASDTRYSYEDVPLGDQSFDLKNLQLATEYYVSIRANNSYHLSSWTEEIVASTSRYLPSSPFYSFSSSNSSSRFSLTVIVTVAVFGLFIFLINIILISLFIMKRRRAHVSSDNSSTTGTNETEANTVDIFQPIPSNLFFERPYSSTTNAYPFSTYQKYDDDDAKRPFVPSYSSATLTRLTPSHHRLWPQDDVSSYLALDTSIRTKAGSPYAAIKRLTPSDWRQTPVTVTQRFLPCWSFSLTGTVYAEAYVKRGAWIWGGTEWHPLPDQISVANVNLSNVNVYAAHVYDRQHILEIDMKTNDSLEPINSSLTNDDILEEWTVDRDTAFEIGWDLQIIPKVQELCIKQLKQQKKDEYRITSIRFSIVQETQQLVYFPVYVVEYQYRDKQLQCLINGRTGQVAGFRQFSRLKIAALALGIVYPVCAVSCISLLSFTVYAMTRRVLVIPIALLTTGFTLPIVSLAVLQMARYVRDYSHLYRGKQDIRDWLEFKRQNPHIFTDKSFDQKTAQSTFHRQRTQESKKATVSFEIGPDLYGLLGVSRVASNTDIKHAYLLKAKEFHPDRNVGNKQIEEKFKLINQAYAILSDPEQRQLFDEYGYDQVKYK</sequence>
<dbReference type="InterPro" id="IPR007110">
    <property type="entry name" value="Ig-like_dom"/>
</dbReference>
<evidence type="ECO:0000256" key="3">
    <source>
        <dbReference type="ARBA" id="ARBA00023136"/>
    </source>
</evidence>
<dbReference type="GO" id="GO:0005886">
    <property type="term" value="C:plasma membrane"/>
    <property type="evidence" value="ECO:0007669"/>
    <property type="project" value="TreeGrafter"/>
</dbReference>
<dbReference type="InterPro" id="IPR036179">
    <property type="entry name" value="Ig-like_dom_sf"/>
</dbReference>
<dbReference type="Pfam" id="PF08205">
    <property type="entry name" value="C2-set_2"/>
    <property type="match status" value="2"/>
</dbReference>
<protein>
    <submittedName>
        <fullName evidence="12">Uncharacterized protein</fullName>
    </submittedName>
</protein>
<dbReference type="InterPro" id="IPR013783">
    <property type="entry name" value="Ig-like_fold"/>
</dbReference>
<dbReference type="PROSITE" id="PS50835">
    <property type="entry name" value="IG_LIKE"/>
    <property type="match status" value="8"/>
</dbReference>
<dbReference type="InterPro" id="IPR013162">
    <property type="entry name" value="CD80_C2-set"/>
</dbReference>
<dbReference type="PROSITE" id="PS00290">
    <property type="entry name" value="IG_MHC"/>
    <property type="match status" value="1"/>
</dbReference>
<dbReference type="GO" id="GO:0098609">
    <property type="term" value="P:cell-cell adhesion"/>
    <property type="evidence" value="ECO:0007669"/>
    <property type="project" value="TreeGrafter"/>
</dbReference>
<evidence type="ECO:0000256" key="6">
    <source>
        <dbReference type="ARBA" id="ARBA00023319"/>
    </source>
</evidence>
<feature type="domain" description="Ig-like" evidence="10">
    <location>
        <begin position="757"/>
        <end position="853"/>
    </location>
</feature>
<dbReference type="InterPro" id="IPR036869">
    <property type="entry name" value="J_dom_sf"/>
</dbReference>
<dbReference type="PROSITE" id="PS50076">
    <property type="entry name" value="DNAJ_2"/>
    <property type="match status" value="1"/>
</dbReference>
<dbReference type="EMBL" id="CAJNOJ010000087">
    <property type="protein sequence ID" value="CAF1073918.1"/>
    <property type="molecule type" value="Genomic_DNA"/>
</dbReference>
<dbReference type="InterPro" id="IPR003961">
    <property type="entry name" value="FN3_dom"/>
</dbReference>
<feature type="transmembrane region" description="Helical" evidence="7">
    <location>
        <begin position="1080"/>
        <end position="1107"/>
    </location>
</feature>
<dbReference type="InterPro" id="IPR051275">
    <property type="entry name" value="Cell_adhesion_signaling"/>
</dbReference>
<feature type="domain" description="J" evidence="9">
    <location>
        <begin position="1536"/>
        <end position="1601"/>
    </location>
</feature>
<feature type="signal peptide" evidence="8">
    <location>
        <begin position="1"/>
        <end position="21"/>
    </location>
</feature>
<evidence type="ECO:0000313" key="12">
    <source>
        <dbReference type="EMBL" id="CAF1073918.1"/>
    </source>
</evidence>
<dbReference type="SMART" id="SM00409">
    <property type="entry name" value="IG"/>
    <property type="match status" value="6"/>
</dbReference>
<comment type="caution">
    <text evidence="12">The sequence shown here is derived from an EMBL/GenBank/DDBJ whole genome shotgun (WGS) entry which is preliminary data.</text>
</comment>
<dbReference type="Proteomes" id="UP000663852">
    <property type="component" value="Unassembled WGS sequence"/>
</dbReference>
<evidence type="ECO:0000256" key="8">
    <source>
        <dbReference type="SAM" id="SignalP"/>
    </source>
</evidence>
<dbReference type="PRINTS" id="PR00625">
    <property type="entry name" value="JDOMAIN"/>
</dbReference>
<dbReference type="SMART" id="SM00271">
    <property type="entry name" value="DnaJ"/>
    <property type="match status" value="1"/>
</dbReference>
<feature type="domain" description="Ig-like" evidence="10">
    <location>
        <begin position="858"/>
        <end position="964"/>
    </location>
</feature>
<keyword evidence="7" id="KW-0812">Transmembrane</keyword>
<feature type="transmembrane region" description="Helical" evidence="7">
    <location>
        <begin position="1416"/>
        <end position="1442"/>
    </location>
</feature>
<dbReference type="InterPro" id="IPR018253">
    <property type="entry name" value="DnaJ_domain_CS"/>
</dbReference>
<evidence type="ECO:0000256" key="2">
    <source>
        <dbReference type="ARBA" id="ARBA00022737"/>
    </source>
</evidence>
<gene>
    <name evidence="12" type="ORF">EDS130_LOCUS18588</name>
</gene>
<dbReference type="InterPro" id="IPR003598">
    <property type="entry name" value="Ig_sub2"/>
</dbReference>
<feature type="domain" description="Ig-like" evidence="10">
    <location>
        <begin position="458"/>
        <end position="593"/>
    </location>
</feature>
<dbReference type="Pfam" id="PF00041">
    <property type="entry name" value="fn3"/>
    <property type="match status" value="1"/>
</dbReference>
<dbReference type="GO" id="GO:0005911">
    <property type="term" value="C:cell-cell junction"/>
    <property type="evidence" value="ECO:0007669"/>
    <property type="project" value="TreeGrafter"/>
</dbReference>
<evidence type="ECO:0000256" key="1">
    <source>
        <dbReference type="ARBA" id="ARBA00004479"/>
    </source>
</evidence>
<evidence type="ECO:0000256" key="4">
    <source>
        <dbReference type="ARBA" id="ARBA00023157"/>
    </source>
</evidence>
<organism evidence="12 13">
    <name type="scientific">Adineta ricciae</name>
    <name type="common">Rotifer</name>
    <dbReference type="NCBI Taxonomy" id="249248"/>
    <lineage>
        <taxon>Eukaryota</taxon>
        <taxon>Metazoa</taxon>
        <taxon>Spiralia</taxon>
        <taxon>Gnathifera</taxon>
        <taxon>Rotifera</taxon>
        <taxon>Eurotatoria</taxon>
        <taxon>Bdelloidea</taxon>
        <taxon>Adinetida</taxon>
        <taxon>Adinetidae</taxon>
        <taxon>Adineta</taxon>
    </lineage>
</organism>
<dbReference type="CDD" id="cd00096">
    <property type="entry name" value="Ig"/>
    <property type="match status" value="2"/>
</dbReference>
<dbReference type="InterPro" id="IPR001623">
    <property type="entry name" value="DnaJ_domain"/>
</dbReference>
<keyword evidence="3 7" id="KW-0472">Membrane</keyword>
<proteinExistence type="predicted"/>
<dbReference type="InterPro" id="IPR036116">
    <property type="entry name" value="FN3_sf"/>
</dbReference>
<dbReference type="OrthoDB" id="10028801at2759"/>
<dbReference type="InterPro" id="IPR003006">
    <property type="entry name" value="Ig/MHC_CS"/>
</dbReference>
<dbReference type="Pfam" id="PF00226">
    <property type="entry name" value="DnaJ"/>
    <property type="match status" value="1"/>
</dbReference>
<dbReference type="SUPFAM" id="SSF49265">
    <property type="entry name" value="Fibronectin type III"/>
    <property type="match status" value="1"/>
</dbReference>
<dbReference type="CDD" id="cd00063">
    <property type="entry name" value="FN3"/>
    <property type="match status" value="1"/>
</dbReference>
<feature type="transmembrane region" description="Helical" evidence="7">
    <location>
        <begin position="1448"/>
        <end position="1469"/>
    </location>
</feature>
<evidence type="ECO:0000256" key="5">
    <source>
        <dbReference type="ARBA" id="ARBA00023180"/>
    </source>
</evidence>
<keyword evidence="2" id="KW-0677">Repeat</keyword>
<dbReference type="PROSITE" id="PS00636">
    <property type="entry name" value="DNAJ_1"/>
    <property type="match status" value="1"/>
</dbReference>
<accession>A0A814M360</accession>
<dbReference type="PANTHER" id="PTHR11640">
    <property type="entry name" value="NEPHRIN"/>
    <property type="match status" value="1"/>
</dbReference>
<dbReference type="SMART" id="SM00060">
    <property type="entry name" value="FN3"/>
    <property type="match status" value="1"/>
</dbReference>
<name>A0A814M360_ADIRI</name>